<dbReference type="InterPro" id="IPR029045">
    <property type="entry name" value="ClpP/crotonase-like_dom_sf"/>
</dbReference>
<dbReference type="Pfam" id="PF00378">
    <property type="entry name" value="ECH_1"/>
    <property type="match status" value="1"/>
</dbReference>
<dbReference type="Gene3D" id="3.90.226.10">
    <property type="entry name" value="2-enoyl-CoA Hydratase, Chain A, domain 1"/>
    <property type="match status" value="1"/>
</dbReference>
<gene>
    <name evidence="1" type="ORF">V473_08520</name>
</gene>
<dbReference type="PANTHER" id="PTHR43612:SF3">
    <property type="entry name" value="TRIFUNCTIONAL ENZYME SUBUNIT ALPHA, MITOCHONDRIAL"/>
    <property type="match status" value="1"/>
</dbReference>
<dbReference type="PATRIC" id="fig|1420583.3.peg.1710"/>
<comment type="caution">
    <text evidence="1">The sequence shown here is derived from an EMBL/GenBank/DDBJ whole genome shotgun (WGS) entry which is preliminary data.</text>
</comment>
<accession>A0A0J7Y4K6</accession>
<dbReference type="RefSeq" id="WP_066602457.1">
    <property type="nucleotide sequence ID" value="NZ_KQ130434.1"/>
</dbReference>
<dbReference type="EMBL" id="JACT01000001">
    <property type="protein sequence ID" value="KMS58804.1"/>
    <property type="molecule type" value="Genomic_DNA"/>
</dbReference>
<dbReference type="PANTHER" id="PTHR43612">
    <property type="entry name" value="TRIFUNCTIONAL ENZYME SUBUNIT ALPHA"/>
    <property type="match status" value="1"/>
</dbReference>
<name>A0A0J7Y4K6_9SPHN</name>
<dbReference type="GO" id="GO:0004300">
    <property type="term" value="F:enoyl-CoA hydratase activity"/>
    <property type="evidence" value="ECO:0007669"/>
    <property type="project" value="TreeGrafter"/>
</dbReference>
<dbReference type="AlphaFoldDB" id="A0A0J7Y4K6"/>
<dbReference type="InterPro" id="IPR001753">
    <property type="entry name" value="Enoyl-CoA_hydra/iso"/>
</dbReference>
<proteinExistence type="predicted"/>
<dbReference type="Proteomes" id="UP000052232">
    <property type="component" value="Unassembled WGS sequence"/>
</dbReference>
<dbReference type="GO" id="GO:0016509">
    <property type="term" value="F:long-chain (3S)-3-hydroxyacyl-CoA dehydrogenase (NAD+) activity"/>
    <property type="evidence" value="ECO:0007669"/>
    <property type="project" value="TreeGrafter"/>
</dbReference>
<organism evidence="1 2">
    <name type="scientific">Sphingobium cupriresistens LL01</name>
    <dbReference type="NCBI Taxonomy" id="1420583"/>
    <lineage>
        <taxon>Bacteria</taxon>
        <taxon>Pseudomonadati</taxon>
        <taxon>Pseudomonadota</taxon>
        <taxon>Alphaproteobacteria</taxon>
        <taxon>Sphingomonadales</taxon>
        <taxon>Sphingomonadaceae</taxon>
        <taxon>Sphingobium</taxon>
    </lineage>
</organism>
<evidence type="ECO:0008006" key="3">
    <source>
        <dbReference type="Google" id="ProtNLM"/>
    </source>
</evidence>
<evidence type="ECO:0000313" key="1">
    <source>
        <dbReference type="EMBL" id="KMS58804.1"/>
    </source>
</evidence>
<keyword evidence="2" id="KW-1185">Reference proteome</keyword>
<reference evidence="1 2" key="1">
    <citation type="journal article" date="2015" name="G3 (Bethesda)">
        <title>Insights into Ongoing Evolution of the Hexachlorocyclohexane Catabolic Pathway from Comparative Genomics of Ten Sphingomonadaceae Strains.</title>
        <authorList>
            <person name="Pearce S.L."/>
            <person name="Oakeshott J.G."/>
            <person name="Pandey G."/>
        </authorList>
    </citation>
    <scope>NUCLEOTIDE SEQUENCE [LARGE SCALE GENOMIC DNA]</scope>
    <source>
        <strain evidence="1 2">LL01</strain>
    </source>
</reference>
<dbReference type="SUPFAM" id="SSF52096">
    <property type="entry name" value="ClpP/crotonase"/>
    <property type="match status" value="1"/>
</dbReference>
<dbReference type="STRING" id="1420583.V473_08520"/>
<sequence>MENFTLEVGADGVAIVTFAMPNRSMNIISHAVQDDLGLLAQRLHQDDAIVGAILCSGKASGFCAGADLVELQVDIERWREAATQEDLRAGLGEAGGFSRRIRNLETVCKPLVAVIGGVVLGGGLELALGCHHRIARRSAL</sequence>
<evidence type="ECO:0000313" key="2">
    <source>
        <dbReference type="Proteomes" id="UP000052232"/>
    </source>
</evidence>
<protein>
    <recommendedName>
        <fullName evidence="3">Enoyl-CoA hydratase</fullName>
    </recommendedName>
</protein>
<dbReference type="InterPro" id="IPR050136">
    <property type="entry name" value="FA_oxidation_alpha_subunit"/>
</dbReference>
<dbReference type="GO" id="GO:0006635">
    <property type="term" value="P:fatty acid beta-oxidation"/>
    <property type="evidence" value="ECO:0007669"/>
    <property type="project" value="TreeGrafter"/>
</dbReference>